<keyword evidence="2" id="KW-1185">Reference proteome</keyword>
<organism evidence="1 2">
    <name type="scientific">Alternaria gaisen</name>
    <dbReference type="NCBI Taxonomy" id="167740"/>
    <lineage>
        <taxon>Eukaryota</taxon>
        <taxon>Fungi</taxon>
        <taxon>Dikarya</taxon>
        <taxon>Ascomycota</taxon>
        <taxon>Pezizomycotina</taxon>
        <taxon>Dothideomycetes</taxon>
        <taxon>Pleosporomycetidae</taxon>
        <taxon>Pleosporales</taxon>
        <taxon>Pleosporineae</taxon>
        <taxon>Pleosporaceae</taxon>
        <taxon>Alternaria</taxon>
        <taxon>Alternaria sect. Alternaria</taxon>
    </lineage>
</organism>
<reference evidence="1 2" key="1">
    <citation type="journal article" date="2019" name="bioRxiv">
        <title>Genomics, evolutionary history and diagnostics of the Alternaria alternata species group including apple and Asian pear pathotypes.</title>
        <authorList>
            <person name="Armitage A.D."/>
            <person name="Cockerton H.M."/>
            <person name="Sreenivasaprasad S."/>
            <person name="Woodhall J.W."/>
            <person name="Lane C.R."/>
            <person name="Harrison R.J."/>
            <person name="Clarkson J.P."/>
        </authorList>
    </citation>
    <scope>NUCLEOTIDE SEQUENCE [LARGE SCALE GENOMIC DNA]</scope>
    <source>
        <strain evidence="1 2">FERA 650</strain>
    </source>
</reference>
<sequence>MSPSPYVAPPSSVTSPSYTATPSSIASPLSPVSRYAEASCTAELDETIRHVLAGGTSSDFILSAVKTHKDSKDAGIHRALDTMSVIQPEVLAARIDAILAEAPMTLKRRFANDEPNPPKRSCMTLESNDSAPPAPTKPPPVRLMGCPGGTGICTVKQTSAWRNKAEYIRHLLSTHLEDYKVGDILKCLLCKETDSADEEYPVQGSMLGEHIWEAHMTVRKRSKRTQSTAAAMQDKPGELSGTRIDIAANVKLDTSELRTHKSNSLDSGGPLCSTSFDV</sequence>
<protein>
    <submittedName>
        <fullName evidence="1">Uncharacterized protein</fullName>
    </submittedName>
</protein>
<accession>A0ACB6F3Z0</accession>
<evidence type="ECO:0000313" key="2">
    <source>
        <dbReference type="Proteomes" id="UP000293547"/>
    </source>
</evidence>
<dbReference type="Proteomes" id="UP000293547">
    <property type="component" value="Unassembled WGS sequence"/>
</dbReference>
<gene>
    <name evidence="1" type="ORF">AG0111_0g12793</name>
</gene>
<proteinExistence type="predicted"/>
<name>A0ACB6F3Z0_9PLEO</name>
<dbReference type="EMBL" id="PDWZ02000020">
    <property type="protein sequence ID" value="KAB2099008.1"/>
    <property type="molecule type" value="Genomic_DNA"/>
</dbReference>
<comment type="caution">
    <text evidence="1">The sequence shown here is derived from an EMBL/GenBank/DDBJ whole genome shotgun (WGS) entry which is preliminary data.</text>
</comment>
<evidence type="ECO:0000313" key="1">
    <source>
        <dbReference type="EMBL" id="KAB2099008.1"/>
    </source>
</evidence>